<evidence type="ECO:0000313" key="1">
    <source>
        <dbReference type="EMBL" id="KAJ8646533.1"/>
    </source>
</evidence>
<evidence type="ECO:0000313" key="2">
    <source>
        <dbReference type="Proteomes" id="UP001234297"/>
    </source>
</evidence>
<name>A0ACC2MLZ5_PERAE</name>
<comment type="caution">
    <text evidence="1">The sequence shown here is derived from an EMBL/GenBank/DDBJ whole genome shotgun (WGS) entry which is preliminary data.</text>
</comment>
<dbReference type="EMBL" id="CM056810">
    <property type="protein sequence ID" value="KAJ8646533.1"/>
    <property type="molecule type" value="Genomic_DNA"/>
</dbReference>
<gene>
    <name evidence="1" type="ORF">MRB53_008281</name>
</gene>
<dbReference type="Proteomes" id="UP001234297">
    <property type="component" value="Chromosome 2"/>
</dbReference>
<proteinExistence type="predicted"/>
<organism evidence="1 2">
    <name type="scientific">Persea americana</name>
    <name type="common">Avocado</name>
    <dbReference type="NCBI Taxonomy" id="3435"/>
    <lineage>
        <taxon>Eukaryota</taxon>
        <taxon>Viridiplantae</taxon>
        <taxon>Streptophyta</taxon>
        <taxon>Embryophyta</taxon>
        <taxon>Tracheophyta</taxon>
        <taxon>Spermatophyta</taxon>
        <taxon>Magnoliopsida</taxon>
        <taxon>Magnoliidae</taxon>
        <taxon>Laurales</taxon>
        <taxon>Lauraceae</taxon>
        <taxon>Persea</taxon>
    </lineage>
</organism>
<accession>A0ACC2MLZ5</accession>
<sequence>MPSHFVSPLPSSSTTERQSARVQETEESPSSSSSLAPDLHCHHHRNQICSRGHDRVELLMTMWFLLQRGCAVEEGFSPVIFPSCREPRFTEDLMLLAPDRPSIGGLCRRKAVVGEEGGLGLQSE</sequence>
<protein>
    <submittedName>
        <fullName evidence="1">Uncharacterized protein</fullName>
    </submittedName>
</protein>
<reference evidence="1 2" key="1">
    <citation type="journal article" date="2022" name="Hortic Res">
        <title>A haplotype resolved chromosomal level avocado genome allows analysis of novel avocado genes.</title>
        <authorList>
            <person name="Nath O."/>
            <person name="Fletcher S.J."/>
            <person name="Hayward A."/>
            <person name="Shaw L.M."/>
            <person name="Masouleh A.K."/>
            <person name="Furtado A."/>
            <person name="Henry R.J."/>
            <person name="Mitter N."/>
        </authorList>
    </citation>
    <scope>NUCLEOTIDE SEQUENCE [LARGE SCALE GENOMIC DNA]</scope>
    <source>
        <strain evidence="2">cv. Hass</strain>
    </source>
</reference>
<keyword evidence="2" id="KW-1185">Reference proteome</keyword>